<dbReference type="InterPro" id="IPR041642">
    <property type="entry name" value="KstR_C"/>
</dbReference>
<organism evidence="4 5">
    <name type="scientific">Mycolicibacterium fluoranthenivorans</name>
    <dbReference type="NCBI Taxonomy" id="258505"/>
    <lineage>
        <taxon>Bacteria</taxon>
        <taxon>Bacillati</taxon>
        <taxon>Actinomycetota</taxon>
        <taxon>Actinomycetes</taxon>
        <taxon>Mycobacteriales</taxon>
        <taxon>Mycobacteriaceae</taxon>
        <taxon>Mycolicibacterium</taxon>
    </lineage>
</organism>
<dbReference type="PANTHER" id="PTHR30055:SF242">
    <property type="entry name" value="HTH-TYPE TRANSCRIPTIONAL REPRESSOR KSTR"/>
    <property type="match status" value="1"/>
</dbReference>
<dbReference type="PROSITE" id="PS50977">
    <property type="entry name" value="HTH_TETR_2"/>
    <property type="match status" value="1"/>
</dbReference>
<dbReference type="Proteomes" id="UP000547444">
    <property type="component" value="Unassembled WGS sequence"/>
</dbReference>
<dbReference type="InterPro" id="IPR009057">
    <property type="entry name" value="Homeodomain-like_sf"/>
</dbReference>
<dbReference type="EMBL" id="JAANOW010000002">
    <property type="protein sequence ID" value="NIH97330.1"/>
    <property type="molecule type" value="Genomic_DNA"/>
</dbReference>
<protein>
    <submittedName>
        <fullName evidence="4">AcrR family transcriptional regulator</fullName>
    </submittedName>
</protein>
<feature type="domain" description="HTH tetR-type" evidence="3">
    <location>
        <begin position="17"/>
        <end position="77"/>
    </location>
</feature>
<dbReference type="AlphaFoldDB" id="A0A7X5ZEP9"/>
<proteinExistence type="predicted"/>
<dbReference type="InterPro" id="IPR050109">
    <property type="entry name" value="HTH-type_TetR-like_transc_reg"/>
</dbReference>
<dbReference type="Gene3D" id="1.10.357.10">
    <property type="entry name" value="Tetracycline Repressor, domain 2"/>
    <property type="match status" value="1"/>
</dbReference>
<dbReference type="PANTHER" id="PTHR30055">
    <property type="entry name" value="HTH-TYPE TRANSCRIPTIONAL REGULATOR RUTR"/>
    <property type="match status" value="1"/>
</dbReference>
<comment type="caution">
    <text evidence="4">The sequence shown here is derived from an EMBL/GenBank/DDBJ whole genome shotgun (WGS) entry which is preliminary data.</text>
</comment>
<evidence type="ECO:0000313" key="5">
    <source>
        <dbReference type="Proteomes" id="UP000547444"/>
    </source>
</evidence>
<dbReference type="PRINTS" id="PR00455">
    <property type="entry name" value="HTHTETR"/>
</dbReference>
<dbReference type="InterPro" id="IPR001647">
    <property type="entry name" value="HTH_TetR"/>
</dbReference>
<sequence length="237" mass="26149">MSEVMPPRARSARVRSPYRRSRIVDAAGTIAATGGYAAVTMRDVAELAQVSTATLYRHFRSKDHLLVATLGKWLEEFDCRVDVELSGRDQPFDRLWFLVDTLFTALRQSPYLAEAMARSYVVARGAATDQVEDIRTHLSDIFAAALHGRTDELDGPIAELLADVWAANVLAVSHGRISDAELRRRLFTTVRLLEARHGSPKAMSAFGHRPPRADPAPCGTLETTILACGNGYARFKP</sequence>
<accession>A0A7X5ZEP9</accession>
<dbReference type="GO" id="GO:0000976">
    <property type="term" value="F:transcription cis-regulatory region binding"/>
    <property type="evidence" value="ECO:0007669"/>
    <property type="project" value="TreeGrafter"/>
</dbReference>
<reference evidence="4 5" key="1">
    <citation type="submission" date="2020-03" db="EMBL/GenBank/DDBJ databases">
        <title>Sequencing the genomes of 1000 actinobacteria strains.</title>
        <authorList>
            <person name="Klenk H.-P."/>
        </authorList>
    </citation>
    <scope>NUCLEOTIDE SEQUENCE [LARGE SCALE GENOMIC DNA]</scope>
    <source>
        <strain evidence="4 5">DSM 44556</strain>
    </source>
</reference>
<dbReference type="Pfam" id="PF00440">
    <property type="entry name" value="TetR_N"/>
    <property type="match status" value="1"/>
</dbReference>
<gene>
    <name evidence="4" type="ORF">FHU31_004320</name>
</gene>
<dbReference type="Pfam" id="PF17925">
    <property type="entry name" value="TetR_C_20"/>
    <property type="match status" value="1"/>
</dbReference>
<dbReference type="PROSITE" id="PS01081">
    <property type="entry name" value="HTH_TETR_1"/>
    <property type="match status" value="1"/>
</dbReference>
<dbReference type="SUPFAM" id="SSF46689">
    <property type="entry name" value="Homeodomain-like"/>
    <property type="match status" value="1"/>
</dbReference>
<keyword evidence="5" id="KW-1185">Reference proteome</keyword>
<name>A0A7X5ZEP9_9MYCO</name>
<evidence type="ECO:0000259" key="3">
    <source>
        <dbReference type="PROSITE" id="PS50977"/>
    </source>
</evidence>
<dbReference type="GO" id="GO:0003700">
    <property type="term" value="F:DNA-binding transcription factor activity"/>
    <property type="evidence" value="ECO:0007669"/>
    <property type="project" value="TreeGrafter"/>
</dbReference>
<dbReference type="InterPro" id="IPR023772">
    <property type="entry name" value="DNA-bd_HTH_TetR-type_CS"/>
</dbReference>
<evidence type="ECO:0000313" key="4">
    <source>
        <dbReference type="EMBL" id="NIH97330.1"/>
    </source>
</evidence>
<dbReference type="RefSeq" id="WP_167162218.1">
    <property type="nucleotide sequence ID" value="NZ_JAANOW010000002.1"/>
</dbReference>
<evidence type="ECO:0000256" key="2">
    <source>
        <dbReference type="PROSITE-ProRule" id="PRU00335"/>
    </source>
</evidence>
<keyword evidence="1 2" id="KW-0238">DNA-binding</keyword>
<feature type="DNA-binding region" description="H-T-H motif" evidence="2">
    <location>
        <begin position="40"/>
        <end position="59"/>
    </location>
</feature>
<evidence type="ECO:0000256" key="1">
    <source>
        <dbReference type="ARBA" id="ARBA00023125"/>
    </source>
</evidence>